<reference evidence="7 8" key="1">
    <citation type="submission" date="2014-05" db="EMBL/GenBank/DDBJ databases">
        <title>ATOL: Assembling a taxonomically balanced genome-scale reconstruction of the evolutionary history of the Enterobacteriaceae.</title>
        <authorList>
            <person name="Plunkett G.III."/>
            <person name="Neeno-Eckwall E.C."/>
            <person name="Glasner J.D."/>
            <person name="Perna N.T."/>
        </authorList>
    </citation>
    <scope>NUCLEOTIDE SEQUENCE [LARGE SCALE GENOMIC DNA]</scope>
    <source>
        <strain evidence="7 8">ATCC 33301</strain>
    </source>
</reference>
<feature type="transmembrane region" description="Helical" evidence="6">
    <location>
        <begin position="20"/>
        <end position="38"/>
    </location>
</feature>
<evidence type="ECO:0000256" key="5">
    <source>
        <dbReference type="ARBA" id="ARBA00023136"/>
    </source>
</evidence>
<dbReference type="Proteomes" id="UP000028602">
    <property type="component" value="Unassembled WGS sequence"/>
</dbReference>
<dbReference type="InterPro" id="IPR016419">
    <property type="entry name" value="Prepilin_Pept-dep_B_prd"/>
</dbReference>
<evidence type="ECO:0000313" key="7">
    <source>
        <dbReference type="EMBL" id="KFD17325.1"/>
    </source>
</evidence>
<dbReference type="PANTHER" id="PTHR39583">
    <property type="entry name" value="TYPE II SECRETION SYSTEM PROTEIN J-RELATED"/>
    <property type="match status" value="1"/>
</dbReference>
<dbReference type="EMBL" id="JMPR01000048">
    <property type="protein sequence ID" value="KFD17325.1"/>
    <property type="molecule type" value="Genomic_DNA"/>
</dbReference>
<keyword evidence="5 6" id="KW-0472">Membrane</keyword>
<name>A0A085JA29_9GAMM</name>
<evidence type="ECO:0000256" key="6">
    <source>
        <dbReference type="SAM" id="Phobius"/>
    </source>
</evidence>
<organism evidence="7 8">
    <name type="scientific">Tatumella ptyseos ATCC 33301</name>
    <dbReference type="NCBI Taxonomy" id="1005995"/>
    <lineage>
        <taxon>Bacteria</taxon>
        <taxon>Pseudomonadati</taxon>
        <taxon>Pseudomonadota</taxon>
        <taxon>Gammaproteobacteria</taxon>
        <taxon>Enterobacterales</taxon>
        <taxon>Erwiniaceae</taxon>
        <taxon>Tatumella</taxon>
    </lineage>
</organism>
<dbReference type="eggNOG" id="COG4795">
    <property type="taxonomic scope" value="Bacteria"/>
</dbReference>
<keyword evidence="4 6" id="KW-1133">Transmembrane helix</keyword>
<sequence length="188" mass="21180">MMEKERVSPGKRHGFTLGEMLLALLISSGIFLGAARFFPHLVRNNWRLQQQTLLAQEVHELLLMLEKNFRRAGYCERPPCARPPVILSADGHCLIVQLQSRRYIPGDVSGSLKNDSYGFRWRDKRLETQRGVTGCDGAGWEGLNDPSSLQITRLRFLRETSRLAVELTASAGPGVTLAQQHWVLAENL</sequence>
<keyword evidence="8" id="KW-1185">Reference proteome</keyword>
<comment type="subcellular location">
    <subcellularLocation>
        <location evidence="1">Membrane</location>
        <topology evidence="1">Single-pass membrane protein</topology>
    </subcellularLocation>
</comment>
<evidence type="ECO:0000256" key="1">
    <source>
        <dbReference type="ARBA" id="ARBA00004167"/>
    </source>
</evidence>
<dbReference type="RefSeq" id="WP_029989858.1">
    <property type="nucleotide sequence ID" value="NZ_ATMJ01000013.1"/>
</dbReference>
<evidence type="ECO:0000256" key="4">
    <source>
        <dbReference type="ARBA" id="ARBA00022989"/>
    </source>
</evidence>
<evidence type="ECO:0000256" key="3">
    <source>
        <dbReference type="ARBA" id="ARBA00022692"/>
    </source>
</evidence>
<gene>
    <name evidence="7" type="ORF">GTPT_3162</name>
</gene>
<accession>A0A085JA29</accession>
<dbReference type="PIRSF" id="PIRSF004525">
    <property type="entry name" value="Pilin_peptidase-dep_B_prd"/>
    <property type="match status" value="1"/>
</dbReference>
<dbReference type="GO" id="GO:0015628">
    <property type="term" value="P:protein secretion by the type II secretion system"/>
    <property type="evidence" value="ECO:0007669"/>
    <property type="project" value="TreeGrafter"/>
</dbReference>
<dbReference type="AlphaFoldDB" id="A0A085JA29"/>
<dbReference type="NCBIfam" id="NF007848">
    <property type="entry name" value="PRK10557.1"/>
    <property type="match status" value="1"/>
</dbReference>
<keyword evidence="3 6" id="KW-0812">Transmembrane</keyword>
<dbReference type="OrthoDB" id="7059546at2"/>
<keyword evidence="2" id="KW-0488">Methylation</keyword>
<dbReference type="InterPro" id="IPR051621">
    <property type="entry name" value="T2SS_protein_J"/>
</dbReference>
<dbReference type="GO" id="GO:0016020">
    <property type="term" value="C:membrane"/>
    <property type="evidence" value="ECO:0007669"/>
    <property type="project" value="UniProtKB-SubCell"/>
</dbReference>
<proteinExistence type="predicted"/>
<protein>
    <submittedName>
        <fullName evidence="7">Prepilin peptidase-dependent protein B</fullName>
    </submittedName>
</protein>
<comment type="caution">
    <text evidence="7">The sequence shown here is derived from an EMBL/GenBank/DDBJ whole genome shotgun (WGS) entry which is preliminary data.</text>
</comment>
<evidence type="ECO:0000256" key="2">
    <source>
        <dbReference type="ARBA" id="ARBA00022481"/>
    </source>
</evidence>
<evidence type="ECO:0000313" key="8">
    <source>
        <dbReference type="Proteomes" id="UP000028602"/>
    </source>
</evidence>
<dbReference type="PANTHER" id="PTHR39583:SF3">
    <property type="entry name" value="PREPILIN PEPTIDASE-DEPENDENT PROTEIN B"/>
    <property type="match status" value="1"/>
</dbReference>